<dbReference type="PANTHER" id="PTHR33619">
    <property type="entry name" value="POLYSACCHARIDE EXPORT PROTEIN GFCE-RELATED"/>
    <property type="match status" value="1"/>
</dbReference>
<reference evidence="4 5" key="1">
    <citation type="submission" date="2022-03" db="EMBL/GenBank/DDBJ databases">
        <title>Novel taxa within the pig intestine.</title>
        <authorList>
            <person name="Wylensek D."/>
            <person name="Bishof K."/>
            <person name="Afrizal A."/>
            <person name="Clavel T."/>
        </authorList>
    </citation>
    <scope>NUCLEOTIDE SEQUENCE [LARGE SCALE GENOMIC DNA]</scope>
    <source>
        <strain evidence="4 5">CLA-KB-P66</strain>
    </source>
</reference>
<comment type="caution">
    <text evidence="4">The sequence shown here is derived from an EMBL/GenBank/DDBJ whole genome shotgun (WGS) entry which is preliminary data.</text>
</comment>
<evidence type="ECO:0000256" key="1">
    <source>
        <dbReference type="ARBA" id="ARBA00022729"/>
    </source>
</evidence>
<dbReference type="RefSeq" id="WP_370396744.1">
    <property type="nucleotide sequence ID" value="NZ_JALBUT010000003.1"/>
</dbReference>
<evidence type="ECO:0000259" key="3">
    <source>
        <dbReference type="Pfam" id="PF02563"/>
    </source>
</evidence>
<dbReference type="Pfam" id="PF02563">
    <property type="entry name" value="Poly_export"/>
    <property type="match status" value="1"/>
</dbReference>
<dbReference type="Gene3D" id="3.30.1950.10">
    <property type="entry name" value="wza like domain"/>
    <property type="match status" value="1"/>
</dbReference>
<evidence type="ECO:0000313" key="4">
    <source>
        <dbReference type="EMBL" id="MDX8415296.1"/>
    </source>
</evidence>
<protein>
    <submittedName>
        <fullName evidence="4">Polysaccharide export protein</fullName>
    </submittedName>
</protein>
<dbReference type="PANTHER" id="PTHR33619:SF3">
    <property type="entry name" value="POLYSACCHARIDE EXPORT PROTEIN GFCE-RELATED"/>
    <property type="match status" value="1"/>
</dbReference>
<proteinExistence type="predicted"/>
<feature type="chain" id="PRO_5045883197" evidence="2">
    <location>
        <begin position="23"/>
        <end position="195"/>
    </location>
</feature>
<feature type="domain" description="Polysaccharide export protein N-terminal" evidence="3">
    <location>
        <begin position="24"/>
        <end position="100"/>
    </location>
</feature>
<name>A0ABU4WFF5_9BACT</name>
<accession>A0ABU4WFF5</accession>
<evidence type="ECO:0000256" key="2">
    <source>
        <dbReference type="SAM" id="SignalP"/>
    </source>
</evidence>
<organism evidence="4 5">
    <name type="scientific">Intestinicryptomonas porci</name>
    <dbReference type="NCBI Taxonomy" id="2926320"/>
    <lineage>
        <taxon>Bacteria</taxon>
        <taxon>Pseudomonadati</taxon>
        <taxon>Verrucomicrobiota</taxon>
        <taxon>Opitutia</taxon>
        <taxon>Opitutales</taxon>
        <taxon>Intestinicryptomonaceae</taxon>
        <taxon>Intestinicryptomonas</taxon>
    </lineage>
</organism>
<keyword evidence="1 2" id="KW-0732">Signal</keyword>
<feature type="signal peptide" evidence="2">
    <location>
        <begin position="1"/>
        <end position="22"/>
    </location>
</feature>
<dbReference type="Gene3D" id="3.10.560.10">
    <property type="entry name" value="Outer membrane lipoprotein wza domain like"/>
    <property type="match status" value="1"/>
</dbReference>
<dbReference type="EMBL" id="JALBUT010000003">
    <property type="protein sequence ID" value="MDX8415296.1"/>
    <property type="molecule type" value="Genomic_DNA"/>
</dbReference>
<evidence type="ECO:0000313" key="5">
    <source>
        <dbReference type="Proteomes" id="UP001275932"/>
    </source>
</evidence>
<dbReference type="Proteomes" id="UP001275932">
    <property type="component" value="Unassembled WGS sequence"/>
</dbReference>
<keyword evidence="5" id="KW-1185">Reference proteome</keyword>
<gene>
    <name evidence="4" type="ORF">MOX91_03765</name>
</gene>
<dbReference type="InterPro" id="IPR003715">
    <property type="entry name" value="Poly_export_N"/>
</dbReference>
<dbReference type="InterPro" id="IPR049712">
    <property type="entry name" value="Poly_export"/>
</dbReference>
<sequence length="195" mass="22160">MKKYFTIILLFASAIFAQTAHAQQTSPSYKLRPMDVIQMSVFQEPELSNIDARIVSDGTIILPLIGKVQIAGLTLIEAQQKITALYEKDYLQKPQVSLFIREYAKQSCYVLGFVARPCEYEFPREEADKMTITRVIAGCNGFSPRANRRAVLVKRKLENGKEELFTINVREILTDQAPDFPIKNGDIIEVKEDII</sequence>